<dbReference type="InterPro" id="IPR023107">
    <property type="entry name" value="Atu2299-like_dom_sf"/>
</dbReference>
<accession>A0ABP8ZMU3</accession>
<evidence type="ECO:0000313" key="2">
    <source>
        <dbReference type="Proteomes" id="UP001499882"/>
    </source>
</evidence>
<organism evidence="1 2">
    <name type="scientific">Nocardioides endophyticus</name>
    <dbReference type="NCBI Taxonomy" id="1353775"/>
    <lineage>
        <taxon>Bacteria</taxon>
        <taxon>Bacillati</taxon>
        <taxon>Actinomycetota</taxon>
        <taxon>Actinomycetes</taxon>
        <taxon>Propionibacteriales</taxon>
        <taxon>Nocardioidaceae</taxon>
        <taxon>Nocardioides</taxon>
    </lineage>
</organism>
<reference evidence="2" key="1">
    <citation type="journal article" date="2019" name="Int. J. Syst. Evol. Microbiol.">
        <title>The Global Catalogue of Microorganisms (GCM) 10K type strain sequencing project: providing services to taxonomists for standard genome sequencing and annotation.</title>
        <authorList>
            <consortium name="The Broad Institute Genomics Platform"/>
            <consortium name="The Broad Institute Genome Sequencing Center for Infectious Disease"/>
            <person name="Wu L."/>
            <person name="Ma J."/>
        </authorList>
    </citation>
    <scope>NUCLEOTIDE SEQUENCE [LARGE SCALE GENOMIC DNA]</scope>
    <source>
        <strain evidence="2">JCM 18532</strain>
    </source>
</reference>
<protein>
    <recommendedName>
        <fullName evidence="3">Transglutaminase domain-containing protein</fullName>
    </recommendedName>
</protein>
<dbReference type="Pfam" id="PF09641">
    <property type="entry name" value="DUF2026"/>
    <property type="match status" value="1"/>
</dbReference>
<dbReference type="Gene3D" id="3.10.550.10">
    <property type="entry name" value="Hypothetical protein Atu2299"/>
    <property type="match status" value="1"/>
</dbReference>
<gene>
    <name evidence="1" type="ORF">GCM10023350_53050</name>
</gene>
<comment type="caution">
    <text evidence="1">The sequence shown here is derived from an EMBL/GenBank/DDBJ whole genome shotgun (WGS) entry which is preliminary data.</text>
</comment>
<proteinExistence type="predicted"/>
<name>A0ABP8ZMU3_9ACTN</name>
<evidence type="ECO:0000313" key="1">
    <source>
        <dbReference type="EMBL" id="GAA4760203.1"/>
    </source>
</evidence>
<dbReference type="InterPro" id="IPR018599">
    <property type="entry name" value="DUF2026"/>
</dbReference>
<keyword evidence="2" id="KW-1185">Reference proteome</keyword>
<dbReference type="RefSeq" id="WP_345530171.1">
    <property type="nucleotide sequence ID" value="NZ_BAABKN010000041.1"/>
</dbReference>
<dbReference type="Proteomes" id="UP001499882">
    <property type="component" value="Unassembled WGS sequence"/>
</dbReference>
<sequence length="251" mass="27274">MAVIPQGQRGKLAPAVVRTLTTADKVFVLSLPTSGTIAGAERTRLTLVRDAANGVDSRIYAADVARLAQYRGRPSGITPEGRSRCDHGGHDKSDEALLIWRCSMADHVAATEAAVRFRAAMARAIGAGELESRQLDGFPRGACGDSSKLLGQYLKDAGLGVWNYRSGIDETGQTHAWIEQDGWIIDITAPQFDDVSEDVVSTDDDSWFRRFTRMASYPYADLSADGFAMPALIRDYHRLREAADAAEDPAN</sequence>
<evidence type="ECO:0008006" key="3">
    <source>
        <dbReference type="Google" id="ProtNLM"/>
    </source>
</evidence>
<dbReference type="EMBL" id="BAABKN010000041">
    <property type="protein sequence ID" value="GAA4760203.1"/>
    <property type="molecule type" value="Genomic_DNA"/>
</dbReference>